<evidence type="ECO:0000259" key="6">
    <source>
        <dbReference type="PROSITE" id="PS51387"/>
    </source>
</evidence>
<proteinExistence type="inferred from homology"/>
<evidence type="ECO:0000256" key="2">
    <source>
        <dbReference type="ARBA" id="ARBA00005466"/>
    </source>
</evidence>
<gene>
    <name evidence="7" type="ORF">EBN88_16485</name>
</gene>
<dbReference type="InterPro" id="IPR019546">
    <property type="entry name" value="TAT_signal_bac_arc"/>
</dbReference>
<dbReference type="InterPro" id="IPR036318">
    <property type="entry name" value="FAD-bd_PCMH-like_sf"/>
</dbReference>
<dbReference type="Proteomes" id="UP000278673">
    <property type="component" value="Unassembled WGS sequence"/>
</dbReference>
<evidence type="ECO:0000256" key="1">
    <source>
        <dbReference type="ARBA" id="ARBA00001974"/>
    </source>
</evidence>
<evidence type="ECO:0000313" key="7">
    <source>
        <dbReference type="EMBL" id="RMI38647.1"/>
    </source>
</evidence>
<dbReference type="Pfam" id="PF08031">
    <property type="entry name" value="BBE"/>
    <property type="match status" value="1"/>
</dbReference>
<dbReference type="InterPro" id="IPR016166">
    <property type="entry name" value="FAD-bd_PCMH"/>
</dbReference>
<dbReference type="InterPro" id="IPR016169">
    <property type="entry name" value="FAD-bd_PCMH_sub2"/>
</dbReference>
<evidence type="ECO:0000313" key="8">
    <source>
        <dbReference type="Proteomes" id="UP000278673"/>
    </source>
</evidence>
<dbReference type="InterPro" id="IPR050416">
    <property type="entry name" value="FAD-linked_Oxidoreductase"/>
</dbReference>
<dbReference type="RefSeq" id="WP_122184645.1">
    <property type="nucleotide sequence ID" value="NZ_RFFJ01000087.1"/>
</dbReference>
<dbReference type="Gene3D" id="3.40.462.20">
    <property type="match status" value="1"/>
</dbReference>
<evidence type="ECO:0000256" key="4">
    <source>
        <dbReference type="ARBA" id="ARBA00022827"/>
    </source>
</evidence>
<dbReference type="InterPro" id="IPR006094">
    <property type="entry name" value="Oxid_FAD_bind_N"/>
</dbReference>
<comment type="similarity">
    <text evidence="2">Belongs to the oxygen-dependent FAD-linked oxidoreductase family.</text>
</comment>
<dbReference type="Pfam" id="PF01565">
    <property type="entry name" value="FAD_binding_4"/>
    <property type="match status" value="1"/>
</dbReference>
<dbReference type="PANTHER" id="PTHR42973:SF39">
    <property type="entry name" value="FAD-BINDING PCMH-TYPE DOMAIN-CONTAINING PROTEIN"/>
    <property type="match status" value="1"/>
</dbReference>
<keyword evidence="3" id="KW-0285">Flavoprotein</keyword>
<evidence type="ECO:0000256" key="3">
    <source>
        <dbReference type="ARBA" id="ARBA00022630"/>
    </source>
</evidence>
<dbReference type="AlphaFoldDB" id="A0A3M2LMI0"/>
<evidence type="ECO:0000256" key="5">
    <source>
        <dbReference type="ARBA" id="ARBA00023002"/>
    </source>
</evidence>
<dbReference type="GO" id="GO:0016491">
    <property type="term" value="F:oxidoreductase activity"/>
    <property type="evidence" value="ECO:0007669"/>
    <property type="project" value="UniProtKB-KW"/>
</dbReference>
<dbReference type="SUPFAM" id="SSF56176">
    <property type="entry name" value="FAD-binding/transporter-associated domain-like"/>
    <property type="match status" value="1"/>
</dbReference>
<organism evidence="7 8">
    <name type="scientific">Streptomyces triticirhizae</name>
    <dbReference type="NCBI Taxonomy" id="2483353"/>
    <lineage>
        <taxon>Bacteria</taxon>
        <taxon>Bacillati</taxon>
        <taxon>Actinomycetota</taxon>
        <taxon>Actinomycetes</taxon>
        <taxon>Kitasatosporales</taxon>
        <taxon>Streptomycetaceae</taxon>
        <taxon>Streptomyces</taxon>
    </lineage>
</organism>
<name>A0A3M2LMI0_9ACTN</name>
<dbReference type="InterPro" id="IPR006311">
    <property type="entry name" value="TAT_signal"/>
</dbReference>
<comment type="caution">
    <text evidence="7">The sequence shown here is derived from an EMBL/GenBank/DDBJ whole genome shotgun (WGS) entry which is preliminary data.</text>
</comment>
<reference evidence="7 8" key="1">
    <citation type="submission" date="2018-10" db="EMBL/GenBank/DDBJ databases">
        <title>Isolation, diversity and antifungal activity of actinobacteria from wheat.</title>
        <authorList>
            <person name="Han C."/>
        </authorList>
    </citation>
    <scope>NUCLEOTIDE SEQUENCE [LARGE SCALE GENOMIC DNA]</scope>
    <source>
        <strain evidence="7 8">NEAU-YY642</strain>
    </source>
</reference>
<dbReference type="InterPro" id="IPR012951">
    <property type="entry name" value="BBE"/>
</dbReference>
<dbReference type="GO" id="GO:0071949">
    <property type="term" value="F:FAD binding"/>
    <property type="evidence" value="ECO:0007669"/>
    <property type="project" value="InterPro"/>
</dbReference>
<protein>
    <submittedName>
        <fullName evidence="7">FAD-binding oxidoreductase</fullName>
    </submittedName>
</protein>
<dbReference type="PROSITE" id="PS51318">
    <property type="entry name" value="TAT"/>
    <property type="match status" value="1"/>
</dbReference>
<dbReference type="EMBL" id="RFFJ01000087">
    <property type="protein sequence ID" value="RMI38647.1"/>
    <property type="molecule type" value="Genomic_DNA"/>
</dbReference>
<dbReference type="Gene3D" id="3.30.465.10">
    <property type="match status" value="1"/>
</dbReference>
<accession>A0A3M2LMI0</accession>
<keyword evidence="5" id="KW-0560">Oxidoreductase</keyword>
<feature type="domain" description="FAD-binding PCMH-type" evidence="6">
    <location>
        <begin position="72"/>
        <end position="252"/>
    </location>
</feature>
<comment type="cofactor">
    <cofactor evidence="1">
        <name>FAD</name>
        <dbReference type="ChEBI" id="CHEBI:57692"/>
    </cofactor>
</comment>
<dbReference type="PANTHER" id="PTHR42973">
    <property type="entry name" value="BINDING OXIDOREDUCTASE, PUTATIVE (AFU_ORTHOLOGUE AFUA_1G17690)-RELATED"/>
    <property type="match status" value="1"/>
</dbReference>
<sequence length="548" mass="58470">MPEHAGTNRRRFLTGAGAAAVALGGGAVVLNQAGAAGPSGRGGPRPTATPAVTVTPDDPRYADLVTGMNQRWSATPEGVHLVTTTEQVVRAVDEAVQAGRRISVRSGGHCYEDFVYHADAQAVIDLSAMNRISYDAEMRAFAVEPGATMLDVYETLYKTWGVTIPGGTTAGVGVGGLVPGGGYGLLARRDGLTADHLHAVEVVTVDADGTVAAHIATREADDDNHELWWAHTGAGGGNFGIVTRFWFRTPGATGTDPTRLLPRPPATVLLSNAGLPWSAVTEDSFARLLDNFGAYFEEHQTAGTTEGDLFSFLLLNHVSAGAIGVATQLDAAAPDARAVLDDYLAAVLDGVAPADSMPPPAELPWLRATTFVATSGIVSDPTLRAEHKSAYLKRRLPAEQVAATYRHLTDAEFTNPNAMLCVYSYGARVNEVAADATATSQRASVLKLLYQSFWHDPAEDEANIGWLRAFYADVYAATGGVPAPDDLHEGCYINYPDADLSDDALNTSPTPWHELYFQQNYSRLQQVKADWDPGDVFRHRQSVRLPGS</sequence>
<dbReference type="PROSITE" id="PS51387">
    <property type="entry name" value="FAD_PCMH"/>
    <property type="match status" value="1"/>
</dbReference>
<dbReference type="NCBIfam" id="TIGR01409">
    <property type="entry name" value="TAT_signal_seq"/>
    <property type="match status" value="1"/>
</dbReference>
<keyword evidence="8" id="KW-1185">Reference proteome</keyword>
<keyword evidence="4" id="KW-0274">FAD</keyword>